<dbReference type="GO" id="GO:0004851">
    <property type="term" value="F:uroporphyrin-III C-methyltransferase activity"/>
    <property type="evidence" value="ECO:0007669"/>
    <property type="project" value="UniProtKB-EC"/>
</dbReference>
<dbReference type="SUPFAM" id="SSF53790">
    <property type="entry name" value="Tetrapyrrole methylase"/>
    <property type="match status" value="1"/>
</dbReference>
<dbReference type="Gene3D" id="3.30.950.10">
    <property type="entry name" value="Methyltransferase, Cobalt-precorrin-4 Transmethylase, Domain 2"/>
    <property type="match status" value="1"/>
</dbReference>
<keyword evidence="5" id="KW-0627">Porphyrin biosynthesis</keyword>
<dbReference type="NCBIfam" id="TIGR01469">
    <property type="entry name" value="cobA_cysG_Cterm"/>
    <property type="match status" value="1"/>
</dbReference>
<evidence type="ECO:0000256" key="5">
    <source>
        <dbReference type="ARBA" id="ARBA00023244"/>
    </source>
</evidence>
<protein>
    <recommendedName>
        <fullName evidence="1">uroporphyrinogen-III C-methyltransferase</fullName>
        <ecNumber evidence="1">2.1.1.107</ecNumber>
    </recommendedName>
</protein>
<dbReference type="Pfam" id="PF00590">
    <property type="entry name" value="TP_methylase"/>
    <property type="match status" value="1"/>
</dbReference>
<dbReference type="PANTHER" id="PTHR45790:SF3">
    <property type="entry name" value="S-ADENOSYL-L-METHIONINE-DEPENDENT UROPORPHYRINOGEN III METHYLTRANSFERASE, CHLOROPLASTIC"/>
    <property type="match status" value="1"/>
</dbReference>
<dbReference type="Proteomes" id="UP000292685">
    <property type="component" value="Unassembled WGS sequence"/>
</dbReference>
<organism evidence="7 8">
    <name type="scientific">Zhihengliuella halotolerans</name>
    <dbReference type="NCBI Taxonomy" id="370736"/>
    <lineage>
        <taxon>Bacteria</taxon>
        <taxon>Bacillati</taxon>
        <taxon>Actinomycetota</taxon>
        <taxon>Actinomycetes</taxon>
        <taxon>Micrococcales</taxon>
        <taxon>Micrococcaceae</taxon>
        <taxon>Zhihengliuella</taxon>
    </lineage>
</organism>
<accession>A0A4Q8AFD0</accession>
<gene>
    <name evidence="7" type="ORF">EV380_2159</name>
</gene>
<proteinExistence type="predicted"/>
<evidence type="ECO:0000313" key="7">
    <source>
        <dbReference type="EMBL" id="RZU62561.1"/>
    </source>
</evidence>
<dbReference type="RefSeq" id="WP_130451126.1">
    <property type="nucleotide sequence ID" value="NZ_SHLA01000001.1"/>
</dbReference>
<dbReference type="FunFam" id="3.40.1010.10:FF:000001">
    <property type="entry name" value="Siroheme synthase"/>
    <property type="match status" value="1"/>
</dbReference>
<comment type="caution">
    <text evidence="7">The sequence shown here is derived from an EMBL/GenBank/DDBJ whole genome shotgun (WGS) entry which is preliminary data.</text>
</comment>
<evidence type="ECO:0000256" key="1">
    <source>
        <dbReference type="ARBA" id="ARBA00012162"/>
    </source>
</evidence>
<keyword evidence="3 7" id="KW-0808">Transferase</keyword>
<evidence type="ECO:0000256" key="2">
    <source>
        <dbReference type="ARBA" id="ARBA00022603"/>
    </source>
</evidence>
<keyword evidence="4" id="KW-0949">S-adenosyl-L-methionine</keyword>
<name>A0A4Q8AFD0_9MICC</name>
<dbReference type="InterPro" id="IPR014777">
    <property type="entry name" value="4pyrrole_Mease_sub1"/>
</dbReference>
<keyword evidence="2 7" id="KW-0489">Methyltransferase</keyword>
<evidence type="ECO:0000313" key="8">
    <source>
        <dbReference type="Proteomes" id="UP000292685"/>
    </source>
</evidence>
<dbReference type="CDD" id="cd11642">
    <property type="entry name" value="SUMT"/>
    <property type="match status" value="1"/>
</dbReference>
<dbReference type="InterPro" id="IPR006366">
    <property type="entry name" value="CobA/CysG_C"/>
</dbReference>
<dbReference type="InterPro" id="IPR000878">
    <property type="entry name" value="4pyrrol_Mease"/>
</dbReference>
<evidence type="ECO:0000256" key="4">
    <source>
        <dbReference type="ARBA" id="ARBA00022691"/>
    </source>
</evidence>
<dbReference type="OrthoDB" id="9815856at2"/>
<sequence length="352" mass="35898">MTANAPFIGTTQLSGHVVVVCGTQRAARRAVARYRSLGAAVTTAVVPSEMAALSPALSRASLIVAVDDGNPGWDFLPALARERRVMLVQEEAAPEHGTVTLVGGGPGEADLLTVAGRKALAQADVVYYDRLGPVGIVGELAPGAELIDVGKTPGHHKVPQGRIQDMMVASALEGKSVVRLKGGDPFVFGRGGEEVDACVAAGLPVTAIPGITSSISVPGTVGIPVTHRGVAKMFTVASGHQPFSDDELEHLAGLGGTIVVLMGVATLPQTVAGLIRNGLDPKTPAAVIERGYTDTQRSTVAALDKLVMAAAEAKCASPAVVVIGDVVAVGNDWKELVAHVGAAAGSREDSRA</sequence>
<dbReference type="GO" id="GO:0019354">
    <property type="term" value="P:siroheme biosynthetic process"/>
    <property type="evidence" value="ECO:0007669"/>
    <property type="project" value="InterPro"/>
</dbReference>
<dbReference type="Gene3D" id="3.40.1010.10">
    <property type="entry name" value="Cobalt-precorrin-4 Transmethylase, Domain 1"/>
    <property type="match status" value="1"/>
</dbReference>
<dbReference type="PANTHER" id="PTHR45790">
    <property type="entry name" value="SIROHEME SYNTHASE-RELATED"/>
    <property type="match status" value="1"/>
</dbReference>
<dbReference type="EMBL" id="SHLA01000001">
    <property type="protein sequence ID" value="RZU62561.1"/>
    <property type="molecule type" value="Genomic_DNA"/>
</dbReference>
<keyword evidence="8" id="KW-1185">Reference proteome</keyword>
<dbReference type="AlphaFoldDB" id="A0A4Q8AFD0"/>
<feature type="domain" description="Tetrapyrrole methylase" evidence="6">
    <location>
        <begin position="98"/>
        <end position="306"/>
    </location>
</feature>
<dbReference type="EC" id="2.1.1.107" evidence="1"/>
<reference evidence="7 8" key="1">
    <citation type="submission" date="2019-02" db="EMBL/GenBank/DDBJ databases">
        <title>Sequencing the genomes of 1000 actinobacteria strains.</title>
        <authorList>
            <person name="Klenk H.-P."/>
        </authorList>
    </citation>
    <scope>NUCLEOTIDE SEQUENCE [LARGE SCALE GENOMIC DNA]</scope>
    <source>
        <strain evidence="7 8">DSM 17364</strain>
    </source>
</reference>
<dbReference type="InterPro" id="IPR035996">
    <property type="entry name" value="4pyrrol_Methylase_sf"/>
</dbReference>
<dbReference type="GO" id="GO:0032259">
    <property type="term" value="P:methylation"/>
    <property type="evidence" value="ECO:0007669"/>
    <property type="project" value="UniProtKB-KW"/>
</dbReference>
<evidence type="ECO:0000256" key="3">
    <source>
        <dbReference type="ARBA" id="ARBA00022679"/>
    </source>
</evidence>
<dbReference type="InterPro" id="IPR050161">
    <property type="entry name" value="Siro_Cobalamin_biosynth"/>
</dbReference>
<dbReference type="NCBIfam" id="NF004790">
    <property type="entry name" value="PRK06136.1"/>
    <property type="match status" value="1"/>
</dbReference>
<evidence type="ECO:0000259" key="6">
    <source>
        <dbReference type="Pfam" id="PF00590"/>
    </source>
</evidence>
<dbReference type="InterPro" id="IPR014776">
    <property type="entry name" value="4pyrrole_Mease_sub2"/>
</dbReference>